<evidence type="ECO:0000313" key="4">
    <source>
        <dbReference type="Proteomes" id="UP001303760"/>
    </source>
</evidence>
<dbReference type="EMBL" id="MU860086">
    <property type="protein sequence ID" value="KAK4238676.1"/>
    <property type="molecule type" value="Genomic_DNA"/>
</dbReference>
<proteinExistence type="predicted"/>
<gene>
    <name evidence="3" type="ORF">C8A03DRAFT_33276</name>
</gene>
<dbReference type="AlphaFoldDB" id="A0AAN7CBW6"/>
<accession>A0AAN7CBW6</accession>
<evidence type="ECO:0000313" key="3">
    <source>
        <dbReference type="EMBL" id="KAK4238676.1"/>
    </source>
</evidence>
<dbReference type="Proteomes" id="UP001303760">
    <property type="component" value="Unassembled WGS sequence"/>
</dbReference>
<evidence type="ECO:0000256" key="2">
    <source>
        <dbReference type="SAM" id="MobiDB-lite"/>
    </source>
</evidence>
<keyword evidence="1" id="KW-0175">Coiled coil</keyword>
<feature type="coiled-coil region" evidence="1">
    <location>
        <begin position="71"/>
        <end position="168"/>
    </location>
</feature>
<name>A0AAN7CBW6_9PEZI</name>
<organism evidence="3 4">
    <name type="scientific">Achaetomium macrosporum</name>
    <dbReference type="NCBI Taxonomy" id="79813"/>
    <lineage>
        <taxon>Eukaryota</taxon>
        <taxon>Fungi</taxon>
        <taxon>Dikarya</taxon>
        <taxon>Ascomycota</taxon>
        <taxon>Pezizomycotina</taxon>
        <taxon>Sordariomycetes</taxon>
        <taxon>Sordariomycetidae</taxon>
        <taxon>Sordariales</taxon>
        <taxon>Chaetomiaceae</taxon>
        <taxon>Achaetomium</taxon>
    </lineage>
</organism>
<evidence type="ECO:0000256" key="1">
    <source>
        <dbReference type="SAM" id="Coils"/>
    </source>
</evidence>
<reference evidence="3" key="1">
    <citation type="journal article" date="2023" name="Mol. Phylogenet. Evol.">
        <title>Genome-scale phylogeny and comparative genomics of the fungal order Sordariales.</title>
        <authorList>
            <person name="Hensen N."/>
            <person name="Bonometti L."/>
            <person name="Westerberg I."/>
            <person name="Brannstrom I.O."/>
            <person name="Guillou S."/>
            <person name="Cros-Aarteil S."/>
            <person name="Calhoun S."/>
            <person name="Haridas S."/>
            <person name="Kuo A."/>
            <person name="Mondo S."/>
            <person name="Pangilinan J."/>
            <person name="Riley R."/>
            <person name="LaButti K."/>
            <person name="Andreopoulos B."/>
            <person name="Lipzen A."/>
            <person name="Chen C."/>
            <person name="Yan M."/>
            <person name="Daum C."/>
            <person name="Ng V."/>
            <person name="Clum A."/>
            <person name="Steindorff A."/>
            <person name="Ohm R.A."/>
            <person name="Martin F."/>
            <person name="Silar P."/>
            <person name="Natvig D.O."/>
            <person name="Lalanne C."/>
            <person name="Gautier V."/>
            <person name="Ament-Velasquez S.L."/>
            <person name="Kruys A."/>
            <person name="Hutchinson M.I."/>
            <person name="Powell A.J."/>
            <person name="Barry K."/>
            <person name="Miller A.N."/>
            <person name="Grigoriev I.V."/>
            <person name="Debuchy R."/>
            <person name="Gladieux P."/>
            <person name="Hiltunen Thoren M."/>
            <person name="Johannesson H."/>
        </authorList>
    </citation>
    <scope>NUCLEOTIDE SEQUENCE</scope>
    <source>
        <strain evidence="3">CBS 532.94</strain>
    </source>
</reference>
<keyword evidence="4" id="KW-1185">Reference proteome</keyword>
<feature type="region of interest" description="Disordered" evidence="2">
    <location>
        <begin position="1"/>
        <end position="61"/>
    </location>
</feature>
<sequence>MERSTSSYLDTPAEDCIVVQPLQPLGDRHEDSASNGDDTDIDMNAQSPSGEAAAPRVSAECPKCKEREREIARKTALIAQALERINKMKEERNGAREQNTALLQHNALLLRANNGLSKEAASLKERNLQLVAQLANQALYVNELKSARETAEKRADELERSLNVLYEEMAYVTQKVKDAVEK</sequence>
<protein>
    <submittedName>
        <fullName evidence="3">Uncharacterized protein</fullName>
    </submittedName>
</protein>
<comment type="caution">
    <text evidence="3">The sequence shown here is derived from an EMBL/GenBank/DDBJ whole genome shotgun (WGS) entry which is preliminary data.</text>
</comment>
<reference evidence="3" key="2">
    <citation type="submission" date="2023-05" db="EMBL/GenBank/DDBJ databases">
        <authorList>
            <consortium name="Lawrence Berkeley National Laboratory"/>
            <person name="Steindorff A."/>
            <person name="Hensen N."/>
            <person name="Bonometti L."/>
            <person name="Westerberg I."/>
            <person name="Brannstrom I.O."/>
            <person name="Guillou S."/>
            <person name="Cros-Aarteil S."/>
            <person name="Calhoun S."/>
            <person name="Haridas S."/>
            <person name="Kuo A."/>
            <person name="Mondo S."/>
            <person name="Pangilinan J."/>
            <person name="Riley R."/>
            <person name="Labutti K."/>
            <person name="Andreopoulos B."/>
            <person name="Lipzen A."/>
            <person name="Chen C."/>
            <person name="Yanf M."/>
            <person name="Daum C."/>
            <person name="Ng V."/>
            <person name="Clum A."/>
            <person name="Ohm R."/>
            <person name="Martin F."/>
            <person name="Silar P."/>
            <person name="Natvig D."/>
            <person name="Lalanne C."/>
            <person name="Gautier V."/>
            <person name="Ament-Velasquez S.L."/>
            <person name="Kruys A."/>
            <person name="Hutchinson M.I."/>
            <person name="Powell A.J."/>
            <person name="Barry K."/>
            <person name="Miller A.N."/>
            <person name="Grigoriev I.V."/>
            <person name="Debuchy R."/>
            <person name="Gladieux P."/>
            <person name="Thoren M.H."/>
            <person name="Johannesson H."/>
        </authorList>
    </citation>
    <scope>NUCLEOTIDE SEQUENCE</scope>
    <source>
        <strain evidence="3">CBS 532.94</strain>
    </source>
</reference>